<keyword evidence="8" id="KW-0378">Hydrolase</keyword>
<feature type="chain" id="PRO_5042904895" description="Multiple inositol polyphosphate phosphatase 1" evidence="17">
    <location>
        <begin position="28"/>
        <end position="466"/>
    </location>
</feature>
<comment type="similarity">
    <text evidence="2">Belongs to the histidine acid phosphatase family. MINPP1 subfamily.</text>
</comment>
<evidence type="ECO:0000256" key="2">
    <source>
        <dbReference type="ARBA" id="ARBA00008422"/>
    </source>
</evidence>
<accession>A0AAN9BU39</accession>
<evidence type="ECO:0000256" key="1">
    <source>
        <dbReference type="ARBA" id="ARBA00004236"/>
    </source>
</evidence>
<dbReference type="InterPro" id="IPR029033">
    <property type="entry name" value="His_PPase_superfam"/>
</dbReference>
<dbReference type="PANTHER" id="PTHR20963:SF8">
    <property type="entry name" value="MULTIPLE INOSITOL POLYPHOSPHATE PHOSPHATASE 1"/>
    <property type="match status" value="1"/>
</dbReference>
<evidence type="ECO:0000256" key="4">
    <source>
        <dbReference type="ARBA" id="ARBA00013040"/>
    </source>
</evidence>
<keyword evidence="19" id="KW-1185">Reference proteome</keyword>
<evidence type="ECO:0000256" key="7">
    <source>
        <dbReference type="ARBA" id="ARBA00022729"/>
    </source>
</evidence>
<dbReference type="GO" id="GO:0034417">
    <property type="term" value="F:bisphosphoglycerate 3-phosphatase activity"/>
    <property type="evidence" value="ECO:0007669"/>
    <property type="project" value="UniProtKB-EC"/>
</dbReference>
<dbReference type="SUPFAM" id="SSF53254">
    <property type="entry name" value="Phosphoglycerate mutase-like"/>
    <property type="match status" value="1"/>
</dbReference>
<evidence type="ECO:0000256" key="12">
    <source>
        <dbReference type="ARBA" id="ARBA00043668"/>
    </source>
</evidence>
<gene>
    <name evidence="18" type="ORF">V1264_010864</name>
</gene>
<evidence type="ECO:0000256" key="5">
    <source>
        <dbReference type="ARBA" id="ARBA00018097"/>
    </source>
</evidence>
<keyword evidence="16" id="KW-1015">Disulfide bond</keyword>
<dbReference type="Gene3D" id="3.40.50.1240">
    <property type="entry name" value="Phosphoglycerate mutase-like"/>
    <property type="match status" value="1"/>
</dbReference>
<evidence type="ECO:0000256" key="9">
    <source>
        <dbReference type="ARBA" id="ARBA00023136"/>
    </source>
</evidence>
<dbReference type="PANTHER" id="PTHR20963">
    <property type="entry name" value="MULTIPLE INOSITOL POLYPHOSPHATE PHOSPHATASE-RELATED"/>
    <property type="match status" value="1"/>
</dbReference>
<evidence type="ECO:0000256" key="10">
    <source>
        <dbReference type="ARBA" id="ARBA00023180"/>
    </source>
</evidence>
<name>A0AAN9BU39_9CAEN</name>
<comment type="catalytic activity">
    <reaction evidence="15">
        <text>(2R)-2,3-bisphosphoglycerate + H2O = (2R)-2-phosphoglycerate + phosphate</text>
        <dbReference type="Rhea" id="RHEA:27381"/>
        <dbReference type="ChEBI" id="CHEBI:15377"/>
        <dbReference type="ChEBI" id="CHEBI:43474"/>
        <dbReference type="ChEBI" id="CHEBI:58248"/>
        <dbReference type="ChEBI" id="CHEBI:58289"/>
        <dbReference type="EC" id="3.1.3.80"/>
    </reaction>
    <physiologicalReaction direction="left-to-right" evidence="15">
        <dbReference type="Rhea" id="RHEA:27382"/>
    </physiologicalReaction>
</comment>
<dbReference type="GO" id="GO:0052745">
    <property type="term" value="F:inositol phosphate phosphatase activity"/>
    <property type="evidence" value="ECO:0007669"/>
    <property type="project" value="TreeGrafter"/>
</dbReference>
<evidence type="ECO:0000313" key="18">
    <source>
        <dbReference type="EMBL" id="KAK7111189.1"/>
    </source>
</evidence>
<keyword evidence="9" id="KW-0472">Membrane</keyword>
<evidence type="ECO:0000256" key="17">
    <source>
        <dbReference type="SAM" id="SignalP"/>
    </source>
</evidence>
<dbReference type="FunFam" id="3.40.50.1240:FF:000014">
    <property type="entry name" value="Multiple inositol polyphosphate phosphatase 1"/>
    <property type="match status" value="1"/>
</dbReference>
<comment type="caution">
    <text evidence="18">The sequence shown here is derived from an EMBL/GenBank/DDBJ whole genome shotgun (WGS) entry which is preliminary data.</text>
</comment>
<evidence type="ECO:0000256" key="6">
    <source>
        <dbReference type="ARBA" id="ARBA00022475"/>
    </source>
</evidence>
<comment type="catalytic activity">
    <reaction evidence="13">
        <text>1D-myo-inositol 1,2,4,5,6-pentakisphosphate + H2O = 1D-myo-inositol 1,2,5,6-tetrakisphosphate + phosphate</text>
        <dbReference type="Rhea" id="RHEA:77115"/>
        <dbReference type="ChEBI" id="CHEBI:15377"/>
        <dbReference type="ChEBI" id="CHEBI:43474"/>
        <dbReference type="ChEBI" id="CHEBI:57798"/>
        <dbReference type="ChEBI" id="CHEBI:195535"/>
        <dbReference type="EC" id="3.1.3.62"/>
    </reaction>
    <physiologicalReaction direction="left-to-right" evidence="13">
        <dbReference type="Rhea" id="RHEA:77116"/>
    </physiologicalReaction>
</comment>
<dbReference type="CDD" id="cd07061">
    <property type="entry name" value="HP_HAP_like"/>
    <property type="match status" value="1"/>
</dbReference>
<evidence type="ECO:0000256" key="8">
    <source>
        <dbReference type="ARBA" id="ARBA00022801"/>
    </source>
</evidence>
<dbReference type="PIRSF" id="PIRSF000894">
    <property type="entry name" value="Acid_phosphatase"/>
    <property type="match status" value="1"/>
</dbReference>
<feature type="signal peptide" evidence="17">
    <location>
        <begin position="1"/>
        <end position="27"/>
    </location>
</feature>
<keyword evidence="7 17" id="KW-0732">Signal</keyword>
<dbReference type="GO" id="GO:0003993">
    <property type="term" value="F:acid phosphatase activity"/>
    <property type="evidence" value="ECO:0007669"/>
    <property type="project" value="TreeGrafter"/>
</dbReference>
<keyword evidence="10" id="KW-0325">Glycoprotein</keyword>
<dbReference type="EMBL" id="JBAMIC010000002">
    <property type="protein sequence ID" value="KAK7111189.1"/>
    <property type="molecule type" value="Genomic_DNA"/>
</dbReference>
<sequence>MAATRRVGALVMCILSVFFASLVPLSAFKYFSTKTPYVWVHPSDDKDLEDKWFNDKIGDLMCSAVHTSIVARHGTRFPGQDDVQKISEIHGKLDQEALKAVPDLHTWKNPFPDNDQKSLAELGESELESLGKRTAQRLFSLFAEEDIDSFRYIISSKERARDSSKSFYDGFIKVLQEEVDEDDDDYEPEVMDKLLRFHTICDKYVKSVGENKTAMKEYYDLESGGPVTEIIKKVSKKLGTTEDTLTGANIRTIYLMCGYEAAIFGSSPWCQLFDEEDMKILEYLGDVKHYYKNGAGHDITWKQACPLVSDIFYTMDDAIEALETMDGSEDEDGYIIGQFAFGHAETLGPLFTALGLYNDSQPLRADNFNKMGERKFRTSKILPFGANLQLILYECEPQEQYLNPDDEEAEHAPEYYIKLLVNEKPEMIPGCEELLCPFSKVRESLKEQIDNCNFIKTCKLHPHDEL</sequence>
<dbReference type="EC" id="3.1.3.80" evidence="3"/>
<dbReference type="Proteomes" id="UP001374579">
    <property type="component" value="Unassembled WGS sequence"/>
</dbReference>
<protein>
    <recommendedName>
        <fullName evidence="5">Multiple inositol polyphosphate phosphatase 1</fullName>
        <ecNumber evidence="4">3.1.3.62</ecNumber>
        <ecNumber evidence="3">3.1.3.80</ecNumber>
    </recommendedName>
    <alternativeName>
        <fullName evidence="11">2,3-bisphosphoglycerate 3-phosphatase</fullName>
    </alternativeName>
</protein>
<dbReference type="Pfam" id="PF00328">
    <property type="entry name" value="His_Phos_2"/>
    <property type="match status" value="1"/>
</dbReference>
<reference evidence="18 19" key="1">
    <citation type="submission" date="2024-02" db="EMBL/GenBank/DDBJ databases">
        <title>Chromosome-scale genome assembly of the rough periwinkle Littorina saxatilis.</title>
        <authorList>
            <person name="De Jode A."/>
            <person name="Faria R."/>
            <person name="Formenti G."/>
            <person name="Sims Y."/>
            <person name="Smith T.P."/>
            <person name="Tracey A."/>
            <person name="Wood J.M.D."/>
            <person name="Zagrodzka Z.B."/>
            <person name="Johannesson K."/>
            <person name="Butlin R.K."/>
            <person name="Leder E.H."/>
        </authorList>
    </citation>
    <scope>NUCLEOTIDE SEQUENCE [LARGE SCALE GENOMIC DNA]</scope>
    <source>
        <strain evidence="18">Snail1</strain>
        <tissue evidence="18">Muscle</tissue>
    </source>
</reference>
<dbReference type="EC" id="3.1.3.62" evidence="4"/>
<feature type="disulfide bond" evidence="16">
    <location>
        <begin position="62"/>
        <end position="395"/>
    </location>
</feature>
<keyword evidence="6" id="KW-1003">Cell membrane</keyword>
<dbReference type="InterPro" id="IPR000560">
    <property type="entry name" value="His_Pase_clade-2"/>
</dbReference>
<comment type="subcellular location">
    <subcellularLocation>
        <location evidence="1">Cell membrane</location>
    </subcellularLocation>
</comment>
<evidence type="ECO:0000256" key="11">
    <source>
        <dbReference type="ARBA" id="ARBA00031642"/>
    </source>
</evidence>
<feature type="disulfide bond" evidence="16">
    <location>
        <begin position="257"/>
        <end position="270"/>
    </location>
</feature>
<proteinExistence type="inferred from homology"/>
<organism evidence="18 19">
    <name type="scientific">Littorina saxatilis</name>
    <dbReference type="NCBI Taxonomy" id="31220"/>
    <lineage>
        <taxon>Eukaryota</taxon>
        <taxon>Metazoa</taxon>
        <taxon>Spiralia</taxon>
        <taxon>Lophotrochozoa</taxon>
        <taxon>Mollusca</taxon>
        <taxon>Gastropoda</taxon>
        <taxon>Caenogastropoda</taxon>
        <taxon>Littorinimorpha</taxon>
        <taxon>Littorinoidea</taxon>
        <taxon>Littorinidae</taxon>
        <taxon>Littorina</taxon>
    </lineage>
</organism>
<dbReference type="InterPro" id="IPR016274">
    <property type="entry name" value="Histidine_acid_Pase_euk"/>
</dbReference>
<comment type="catalytic activity">
    <reaction evidence="14">
        <text>1D-myo-inositol hexakisphosphate + H2O = 1D-myo-inositol 1,2,4,5,6-pentakisphosphate + phosphate</text>
        <dbReference type="Rhea" id="RHEA:16989"/>
        <dbReference type="ChEBI" id="CHEBI:15377"/>
        <dbReference type="ChEBI" id="CHEBI:43474"/>
        <dbReference type="ChEBI" id="CHEBI:57798"/>
        <dbReference type="ChEBI" id="CHEBI:58130"/>
        <dbReference type="EC" id="3.1.3.62"/>
    </reaction>
    <physiologicalReaction direction="left-to-right" evidence="14">
        <dbReference type="Rhea" id="RHEA:16990"/>
    </physiologicalReaction>
</comment>
<evidence type="ECO:0000256" key="13">
    <source>
        <dbReference type="ARBA" id="ARBA00043671"/>
    </source>
</evidence>
<comment type="catalytic activity">
    <reaction evidence="12">
        <text>1D-myo-inositol 1,2,5,6-tetrakisphosphate + H2O = 1D-myo-inositol 1,2,6-trisphosphate + phosphate</text>
        <dbReference type="Rhea" id="RHEA:77119"/>
        <dbReference type="ChEBI" id="CHEBI:15377"/>
        <dbReference type="ChEBI" id="CHEBI:43474"/>
        <dbReference type="ChEBI" id="CHEBI:195535"/>
        <dbReference type="ChEBI" id="CHEBI:195537"/>
        <dbReference type="EC" id="3.1.3.62"/>
    </reaction>
    <physiologicalReaction direction="left-to-right" evidence="12">
        <dbReference type="Rhea" id="RHEA:77120"/>
    </physiologicalReaction>
</comment>
<evidence type="ECO:0000313" key="19">
    <source>
        <dbReference type="Proteomes" id="UP001374579"/>
    </source>
</evidence>
<evidence type="ECO:0000256" key="14">
    <source>
        <dbReference type="ARBA" id="ARBA00043691"/>
    </source>
</evidence>
<evidence type="ECO:0000256" key="15">
    <source>
        <dbReference type="ARBA" id="ARBA00043832"/>
    </source>
</evidence>
<evidence type="ECO:0000256" key="3">
    <source>
        <dbReference type="ARBA" id="ARBA00012976"/>
    </source>
</evidence>
<dbReference type="GO" id="GO:0005886">
    <property type="term" value="C:plasma membrane"/>
    <property type="evidence" value="ECO:0007669"/>
    <property type="project" value="UniProtKB-SubCell"/>
</dbReference>
<evidence type="ECO:0000256" key="16">
    <source>
        <dbReference type="PIRSR" id="PIRSR000894-2"/>
    </source>
</evidence>
<dbReference type="AlphaFoldDB" id="A0AAN9BU39"/>